<feature type="transmembrane region" description="Helical" evidence="6">
    <location>
        <begin position="237"/>
        <end position="256"/>
    </location>
</feature>
<feature type="transmembrane region" description="Helical" evidence="6">
    <location>
        <begin position="308"/>
        <end position="330"/>
    </location>
</feature>
<evidence type="ECO:0000256" key="2">
    <source>
        <dbReference type="ARBA" id="ARBA00022448"/>
    </source>
</evidence>
<dbReference type="GO" id="GO:0022857">
    <property type="term" value="F:transmembrane transporter activity"/>
    <property type="evidence" value="ECO:0007669"/>
    <property type="project" value="InterPro"/>
</dbReference>
<feature type="transmembrane region" description="Helical" evidence="6">
    <location>
        <begin position="66"/>
        <end position="86"/>
    </location>
</feature>
<keyword evidence="2" id="KW-0813">Transport</keyword>
<gene>
    <name evidence="8" type="ORF">GCM10011450_10450</name>
</gene>
<name>A0A918JIB5_9BURK</name>
<dbReference type="InterPro" id="IPR020846">
    <property type="entry name" value="MFS_dom"/>
</dbReference>
<evidence type="ECO:0000259" key="7">
    <source>
        <dbReference type="PROSITE" id="PS50850"/>
    </source>
</evidence>
<organism evidence="8 9">
    <name type="scientific">Advenella faeciporci</name>
    <dbReference type="NCBI Taxonomy" id="797535"/>
    <lineage>
        <taxon>Bacteria</taxon>
        <taxon>Pseudomonadati</taxon>
        <taxon>Pseudomonadota</taxon>
        <taxon>Betaproteobacteria</taxon>
        <taxon>Burkholderiales</taxon>
        <taxon>Alcaligenaceae</taxon>
    </lineage>
</organism>
<dbReference type="CDD" id="cd17321">
    <property type="entry name" value="MFS_MMR_MDR_like"/>
    <property type="match status" value="1"/>
</dbReference>
<feature type="transmembrane region" description="Helical" evidence="6">
    <location>
        <begin position="436"/>
        <end position="458"/>
    </location>
</feature>
<feature type="transmembrane region" description="Helical" evidence="6">
    <location>
        <begin position="367"/>
        <end position="384"/>
    </location>
</feature>
<evidence type="ECO:0000256" key="3">
    <source>
        <dbReference type="ARBA" id="ARBA00022692"/>
    </source>
</evidence>
<dbReference type="PANTHER" id="PTHR42718:SF9">
    <property type="entry name" value="MAJOR FACILITATOR SUPERFAMILY MULTIDRUG TRANSPORTER MFSC"/>
    <property type="match status" value="1"/>
</dbReference>
<comment type="subcellular location">
    <subcellularLocation>
        <location evidence="1">Membrane</location>
        <topology evidence="1">Multi-pass membrane protein</topology>
    </subcellularLocation>
</comment>
<keyword evidence="5 6" id="KW-0472">Membrane</keyword>
<dbReference type="SUPFAM" id="SSF103473">
    <property type="entry name" value="MFS general substrate transporter"/>
    <property type="match status" value="1"/>
</dbReference>
<dbReference type="Pfam" id="PF07690">
    <property type="entry name" value="MFS_1"/>
    <property type="match status" value="1"/>
</dbReference>
<dbReference type="Gene3D" id="1.20.1250.20">
    <property type="entry name" value="MFS general substrate transporter like domains"/>
    <property type="match status" value="1"/>
</dbReference>
<comment type="caution">
    <text evidence="8">The sequence shown here is derived from an EMBL/GenBank/DDBJ whole genome shotgun (WGS) entry which is preliminary data.</text>
</comment>
<feature type="transmembrane region" description="Helical" evidence="6">
    <location>
        <begin position="27"/>
        <end position="54"/>
    </location>
</feature>
<sequence length="466" mass="49179">MNANEPVTPASPSSAPKPCGLPAPARYWAALGVLLAISITVLDAGIANIALPTIANDLGIRPSTSIWIVNAYTISIIATLLPFSAVAERIGFTLMYRIGISVFIAGAIICSMADSLGLLLLGRIIQGMGSSSVMCLFGGMVRNIYPPHKLAAGISLNAMTVGLMAVLSPSIGAFIITIAPWKWIFIFTIPFCLVALYAARFLPLIPKISAPFDYISAVLNMLTFGLFIWALDESGNKPVIAGTGLLLSLFFAILLIRRSAPQTAPLVPIDLFRIPTFRYAIMISALTFMAATSAMLALPFYFQNVLGLPLATVGILFSTWPIGSIVIAPLAARLSARFPASLLSGIGAAIMFMGLGGLLLLPNPSPLTLISLYMFLTGMGFGFFQTPNNKAMLLSTPIHRSSATGGAQATTRLFGQGVGAAIVALCFSVSQNEGAIYALAASVVVTIIAVLINLIRYFKKLDTAVI</sequence>
<reference evidence="8" key="2">
    <citation type="submission" date="2020-09" db="EMBL/GenBank/DDBJ databases">
        <authorList>
            <person name="Sun Q."/>
            <person name="Kim S."/>
        </authorList>
    </citation>
    <scope>NUCLEOTIDE SEQUENCE</scope>
    <source>
        <strain evidence="8">KCTC 23732</strain>
    </source>
</reference>
<evidence type="ECO:0000313" key="8">
    <source>
        <dbReference type="EMBL" id="GGW82510.1"/>
    </source>
</evidence>
<dbReference type="InterPro" id="IPR011701">
    <property type="entry name" value="MFS"/>
</dbReference>
<evidence type="ECO:0000256" key="5">
    <source>
        <dbReference type="ARBA" id="ARBA00023136"/>
    </source>
</evidence>
<feature type="transmembrane region" description="Helical" evidence="6">
    <location>
        <begin position="183"/>
        <end position="202"/>
    </location>
</feature>
<dbReference type="Proteomes" id="UP000608345">
    <property type="component" value="Unassembled WGS sequence"/>
</dbReference>
<feature type="domain" description="Major facilitator superfamily (MFS) profile" evidence="7">
    <location>
        <begin position="29"/>
        <end position="458"/>
    </location>
</feature>
<evidence type="ECO:0000256" key="4">
    <source>
        <dbReference type="ARBA" id="ARBA00022989"/>
    </source>
</evidence>
<proteinExistence type="predicted"/>
<dbReference type="AlphaFoldDB" id="A0A918JIB5"/>
<keyword evidence="3 6" id="KW-0812">Transmembrane</keyword>
<evidence type="ECO:0000313" key="9">
    <source>
        <dbReference type="Proteomes" id="UP000608345"/>
    </source>
</evidence>
<dbReference type="InterPro" id="IPR036259">
    <property type="entry name" value="MFS_trans_sf"/>
</dbReference>
<feature type="transmembrane region" description="Helical" evidence="6">
    <location>
        <begin position="98"/>
        <end position="121"/>
    </location>
</feature>
<keyword evidence="9" id="KW-1185">Reference proteome</keyword>
<accession>A0A918JIB5</accession>
<dbReference type="RefSeq" id="WP_189384402.1">
    <property type="nucleotide sequence ID" value="NZ_BAABFY010000055.1"/>
</dbReference>
<dbReference type="EMBL" id="BMYS01000005">
    <property type="protein sequence ID" value="GGW82510.1"/>
    <property type="molecule type" value="Genomic_DNA"/>
</dbReference>
<dbReference type="PROSITE" id="PS50850">
    <property type="entry name" value="MFS"/>
    <property type="match status" value="1"/>
</dbReference>
<evidence type="ECO:0000256" key="1">
    <source>
        <dbReference type="ARBA" id="ARBA00004141"/>
    </source>
</evidence>
<feature type="transmembrane region" description="Helical" evidence="6">
    <location>
        <begin position="214"/>
        <end position="231"/>
    </location>
</feature>
<feature type="transmembrane region" description="Helical" evidence="6">
    <location>
        <begin position="277"/>
        <end position="302"/>
    </location>
</feature>
<dbReference type="Gene3D" id="1.20.1720.10">
    <property type="entry name" value="Multidrug resistance protein D"/>
    <property type="match status" value="1"/>
</dbReference>
<feature type="transmembrane region" description="Helical" evidence="6">
    <location>
        <begin position="342"/>
        <end position="361"/>
    </location>
</feature>
<dbReference type="PRINTS" id="PR01036">
    <property type="entry name" value="TCRTETB"/>
</dbReference>
<protein>
    <submittedName>
        <fullName evidence="8">MFS transporter</fullName>
    </submittedName>
</protein>
<reference evidence="8" key="1">
    <citation type="journal article" date="2014" name="Int. J. Syst. Evol. Microbiol.">
        <title>Complete genome sequence of Corynebacterium casei LMG S-19264T (=DSM 44701T), isolated from a smear-ripened cheese.</title>
        <authorList>
            <consortium name="US DOE Joint Genome Institute (JGI-PGF)"/>
            <person name="Walter F."/>
            <person name="Albersmeier A."/>
            <person name="Kalinowski J."/>
            <person name="Ruckert C."/>
        </authorList>
    </citation>
    <scope>NUCLEOTIDE SEQUENCE</scope>
    <source>
        <strain evidence="8">KCTC 23732</strain>
    </source>
</reference>
<evidence type="ECO:0000256" key="6">
    <source>
        <dbReference type="SAM" id="Phobius"/>
    </source>
</evidence>
<feature type="transmembrane region" description="Helical" evidence="6">
    <location>
        <begin position="150"/>
        <end position="177"/>
    </location>
</feature>
<dbReference type="PANTHER" id="PTHR42718">
    <property type="entry name" value="MAJOR FACILITATOR SUPERFAMILY MULTIDRUG TRANSPORTER MFSC"/>
    <property type="match status" value="1"/>
</dbReference>
<dbReference type="GO" id="GO:0016020">
    <property type="term" value="C:membrane"/>
    <property type="evidence" value="ECO:0007669"/>
    <property type="project" value="UniProtKB-SubCell"/>
</dbReference>
<keyword evidence="4 6" id="KW-1133">Transmembrane helix</keyword>